<protein>
    <submittedName>
        <fullName evidence="1">Uncharacterized protein</fullName>
    </submittedName>
</protein>
<proteinExistence type="predicted"/>
<keyword evidence="2" id="KW-1185">Reference proteome</keyword>
<evidence type="ECO:0000313" key="2">
    <source>
        <dbReference type="Proteomes" id="UP000821865"/>
    </source>
</evidence>
<name>A0ACB8D669_DERSI</name>
<dbReference type="EMBL" id="CM023472">
    <property type="protein sequence ID" value="KAH7959833.1"/>
    <property type="molecule type" value="Genomic_DNA"/>
</dbReference>
<dbReference type="Proteomes" id="UP000821865">
    <property type="component" value="Chromosome 3"/>
</dbReference>
<comment type="caution">
    <text evidence="1">The sequence shown here is derived from an EMBL/GenBank/DDBJ whole genome shotgun (WGS) entry which is preliminary data.</text>
</comment>
<organism evidence="1 2">
    <name type="scientific">Dermacentor silvarum</name>
    <name type="common">Tick</name>
    <dbReference type="NCBI Taxonomy" id="543639"/>
    <lineage>
        <taxon>Eukaryota</taxon>
        <taxon>Metazoa</taxon>
        <taxon>Ecdysozoa</taxon>
        <taxon>Arthropoda</taxon>
        <taxon>Chelicerata</taxon>
        <taxon>Arachnida</taxon>
        <taxon>Acari</taxon>
        <taxon>Parasitiformes</taxon>
        <taxon>Ixodida</taxon>
        <taxon>Ixodoidea</taxon>
        <taxon>Ixodidae</taxon>
        <taxon>Rhipicephalinae</taxon>
        <taxon>Dermacentor</taxon>
    </lineage>
</organism>
<sequence>MGTRLVPVADKFDLKLETLPLGPTRLGNNVSLDTYPDLTFTKNVEAASWENLHETLGSDHYIVSLSTYSPKIRRQLGTTNIIDW</sequence>
<gene>
    <name evidence="1" type="ORF">HPB49_014090</name>
</gene>
<accession>A0ACB8D669</accession>
<reference evidence="1" key="1">
    <citation type="submission" date="2020-05" db="EMBL/GenBank/DDBJ databases">
        <title>Large-scale comparative analyses of tick genomes elucidate their genetic diversity and vector capacities.</title>
        <authorList>
            <person name="Jia N."/>
            <person name="Wang J."/>
            <person name="Shi W."/>
            <person name="Du L."/>
            <person name="Sun Y."/>
            <person name="Zhan W."/>
            <person name="Jiang J."/>
            <person name="Wang Q."/>
            <person name="Zhang B."/>
            <person name="Ji P."/>
            <person name="Sakyi L.B."/>
            <person name="Cui X."/>
            <person name="Yuan T."/>
            <person name="Jiang B."/>
            <person name="Yang W."/>
            <person name="Lam T.T.-Y."/>
            <person name="Chang Q."/>
            <person name="Ding S."/>
            <person name="Wang X."/>
            <person name="Zhu J."/>
            <person name="Ruan X."/>
            <person name="Zhao L."/>
            <person name="Wei J."/>
            <person name="Que T."/>
            <person name="Du C."/>
            <person name="Cheng J."/>
            <person name="Dai P."/>
            <person name="Han X."/>
            <person name="Huang E."/>
            <person name="Gao Y."/>
            <person name="Liu J."/>
            <person name="Shao H."/>
            <person name="Ye R."/>
            <person name="Li L."/>
            <person name="Wei W."/>
            <person name="Wang X."/>
            <person name="Wang C."/>
            <person name="Yang T."/>
            <person name="Huo Q."/>
            <person name="Li W."/>
            <person name="Guo W."/>
            <person name="Chen H."/>
            <person name="Zhou L."/>
            <person name="Ni X."/>
            <person name="Tian J."/>
            <person name="Zhou Y."/>
            <person name="Sheng Y."/>
            <person name="Liu T."/>
            <person name="Pan Y."/>
            <person name="Xia L."/>
            <person name="Li J."/>
            <person name="Zhao F."/>
            <person name="Cao W."/>
        </authorList>
    </citation>
    <scope>NUCLEOTIDE SEQUENCE</scope>
    <source>
        <strain evidence="1">Dsil-2018</strain>
    </source>
</reference>
<evidence type="ECO:0000313" key="1">
    <source>
        <dbReference type="EMBL" id="KAH7959833.1"/>
    </source>
</evidence>